<proteinExistence type="predicted"/>
<dbReference type="SUPFAM" id="SSF81383">
    <property type="entry name" value="F-box domain"/>
    <property type="match status" value="1"/>
</dbReference>
<protein>
    <recommendedName>
        <fullName evidence="1">F-box domain-containing protein</fullName>
    </recommendedName>
</protein>
<organism evidence="2 3">
    <name type="scientific">Henosepilachna vigintioctopunctata</name>
    <dbReference type="NCBI Taxonomy" id="420089"/>
    <lineage>
        <taxon>Eukaryota</taxon>
        <taxon>Metazoa</taxon>
        <taxon>Ecdysozoa</taxon>
        <taxon>Arthropoda</taxon>
        <taxon>Hexapoda</taxon>
        <taxon>Insecta</taxon>
        <taxon>Pterygota</taxon>
        <taxon>Neoptera</taxon>
        <taxon>Endopterygota</taxon>
        <taxon>Coleoptera</taxon>
        <taxon>Polyphaga</taxon>
        <taxon>Cucujiformia</taxon>
        <taxon>Coccinelloidea</taxon>
        <taxon>Coccinellidae</taxon>
        <taxon>Epilachninae</taxon>
        <taxon>Epilachnini</taxon>
        <taxon>Henosepilachna</taxon>
    </lineage>
</organism>
<dbReference type="InterPro" id="IPR032675">
    <property type="entry name" value="LRR_dom_sf"/>
</dbReference>
<comment type="caution">
    <text evidence="2">The sequence shown here is derived from an EMBL/GenBank/DDBJ whole genome shotgun (WGS) entry which is preliminary data.</text>
</comment>
<gene>
    <name evidence="2" type="ORF">WA026_005700</name>
</gene>
<dbReference type="AlphaFoldDB" id="A0AAW1U1Q2"/>
<reference evidence="2 3" key="1">
    <citation type="submission" date="2023-03" db="EMBL/GenBank/DDBJ databases">
        <title>Genome insight into feeding habits of ladybird beetles.</title>
        <authorList>
            <person name="Li H.-S."/>
            <person name="Huang Y.-H."/>
            <person name="Pang H."/>
        </authorList>
    </citation>
    <scope>NUCLEOTIDE SEQUENCE [LARGE SCALE GENOMIC DNA]</scope>
    <source>
        <strain evidence="2">SYSU_2023b</strain>
        <tissue evidence="2">Whole body</tissue>
    </source>
</reference>
<evidence type="ECO:0000313" key="3">
    <source>
        <dbReference type="Proteomes" id="UP001431783"/>
    </source>
</evidence>
<dbReference type="InterPro" id="IPR001810">
    <property type="entry name" value="F-box_dom"/>
</dbReference>
<dbReference type="PROSITE" id="PS50181">
    <property type="entry name" value="FBOX"/>
    <property type="match status" value="1"/>
</dbReference>
<evidence type="ECO:0000259" key="1">
    <source>
        <dbReference type="PROSITE" id="PS50181"/>
    </source>
</evidence>
<dbReference type="Gene3D" id="3.80.10.10">
    <property type="entry name" value="Ribonuclease Inhibitor"/>
    <property type="match status" value="1"/>
</dbReference>
<dbReference type="EMBL" id="JARQZJ010000032">
    <property type="protein sequence ID" value="KAK9874888.1"/>
    <property type="molecule type" value="Genomic_DNA"/>
</dbReference>
<feature type="domain" description="F-box" evidence="1">
    <location>
        <begin position="23"/>
        <end position="70"/>
    </location>
</feature>
<evidence type="ECO:0000313" key="2">
    <source>
        <dbReference type="EMBL" id="KAK9874888.1"/>
    </source>
</evidence>
<dbReference type="SUPFAM" id="SSF52047">
    <property type="entry name" value="RNI-like"/>
    <property type="match status" value="1"/>
</dbReference>
<dbReference type="Pfam" id="PF12937">
    <property type="entry name" value="F-box-like"/>
    <property type="match status" value="1"/>
</dbReference>
<dbReference type="Proteomes" id="UP001431783">
    <property type="component" value="Unassembled WGS sequence"/>
</dbReference>
<keyword evidence="3" id="KW-1185">Reference proteome</keyword>
<accession>A0AAW1U1Q2</accession>
<sequence length="251" mass="28669">MPKRRKFQINTEGVVPMKKLRSRCCFDDIPQEILVVIFSFIPKVELSRNLSLVCKKWKTVTSTPSLWKSIQAGRNIPTNVLSKWVKESPLLQEIHLVNRNDTDEIVGTIGKYSKNLQHIKLEDCWGSQKSIYIKSKNLCNLVQRCRKLSTFHFSGVKLLSCKFFQLLSTRGSCEQKRRSCSYYGPVNSKQMKSLLQSLSDSELYGSASVAAAEKKIFVELDNQSLQNFDDLWRNIVSDGGVIDEVDIVNVQ</sequence>
<dbReference type="InterPro" id="IPR036047">
    <property type="entry name" value="F-box-like_dom_sf"/>
</dbReference>
<name>A0AAW1U1Q2_9CUCU</name>